<protein>
    <recommendedName>
        <fullName evidence="1">Knr4/Smi1-like domain-containing protein</fullName>
    </recommendedName>
</protein>
<dbReference type="RefSeq" id="WP_175178398.1">
    <property type="nucleotide sequence ID" value="NZ_CADIJX010000018.1"/>
</dbReference>
<organism evidence="2 3">
    <name type="scientific">Achromobacter pestifer</name>
    <dbReference type="NCBI Taxonomy" id="1353889"/>
    <lineage>
        <taxon>Bacteria</taxon>
        <taxon>Pseudomonadati</taxon>
        <taxon>Pseudomonadota</taxon>
        <taxon>Betaproteobacteria</taxon>
        <taxon>Burkholderiales</taxon>
        <taxon>Alcaligenaceae</taxon>
        <taxon>Achromobacter</taxon>
    </lineage>
</organism>
<dbReference type="SUPFAM" id="SSF48403">
    <property type="entry name" value="Ankyrin repeat"/>
    <property type="match status" value="1"/>
</dbReference>
<dbReference type="InterPro" id="IPR036770">
    <property type="entry name" value="Ankyrin_rpt-contain_sf"/>
</dbReference>
<feature type="domain" description="Knr4/Smi1-like" evidence="1">
    <location>
        <begin position="32"/>
        <end position="163"/>
    </location>
</feature>
<gene>
    <name evidence="2" type="ORF">LMG3431_06198</name>
</gene>
<sequence>MNGGFTASEQQALRAHGIVLFADRVLIDAQPPLSDARIAQIEAACEGPLPLALRDLWRLTAGGELAYDLRARMDGNEEALSWAELFYDGSDHYRDLQGWIEHEQECADEAAKEDGQTWNGKLRYLPIGGFEYCDRIYLAMEPGPRAGSVVAWKQGLPGWTHALQQDGIATIAPDLPSAFAALCLETDPETDVDSPGVRVLEYVDERVSEHGLPQALADKLIAFYRRALVDWRGPLAAGDITATPRLANLALQHAVANDDAALVRQLAHQGMRFDQPLRGSAGPVDVALMQHAYAVAQALLEAGSPVSDTAIHRIDRKPPTDLVALLLAHGAVADGLAMARCVACGAPEAARLIAQAGGAGIAAAFAEARDSMANSYQEDLRRVRVGKLGHYLGADGLAERVTNLREFSW</sequence>
<dbReference type="EMBL" id="CADIJX010000018">
    <property type="protein sequence ID" value="CAB3714283.1"/>
    <property type="molecule type" value="Genomic_DNA"/>
</dbReference>
<name>A0A6S7A9K5_9BURK</name>
<dbReference type="Pfam" id="PF09346">
    <property type="entry name" value="SMI1_KNR4"/>
    <property type="match status" value="1"/>
</dbReference>
<dbReference type="Proteomes" id="UP000494108">
    <property type="component" value="Unassembled WGS sequence"/>
</dbReference>
<reference evidence="2 3" key="1">
    <citation type="submission" date="2020-04" db="EMBL/GenBank/DDBJ databases">
        <authorList>
            <person name="De Canck E."/>
        </authorList>
    </citation>
    <scope>NUCLEOTIDE SEQUENCE [LARGE SCALE GENOMIC DNA]</scope>
    <source>
        <strain evidence="2 3">LMG 3431</strain>
    </source>
</reference>
<evidence type="ECO:0000313" key="3">
    <source>
        <dbReference type="Proteomes" id="UP000494108"/>
    </source>
</evidence>
<dbReference type="InterPro" id="IPR018958">
    <property type="entry name" value="Knr4/Smi1-like_dom"/>
</dbReference>
<dbReference type="AlphaFoldDB" id="A0A6S7A9K5"/>
<evidence type="ECO:0000259" key="1">
    <source>
        <dbReference type="Pfam" id="PF09346"/>
    </source>
</evidence>
<accession>A0A6S7A9K5</accession>
<keyword evidence="3" id="KW-1185">Reference proteome</keyword>
<dbReference type="Gene3D" id="1.25.40.20">
    <property type="entry name" value="Ankyrin repeat-containing domain"/>
    <property type="match status" value="1"/>
</dbReference>
<evidence type="ECO:0000313" key="2">
    <source>
        <dbReference type="EMBL" id="CAB3714283.1"/>
    </source>
</evidence>
<proteinExistence type="predicted"/>